<dbReference type="Pfam" id="PF08242">
    <property type="entry name" value="Methyltransf_12"/>
    <property type="match status" value="1"/>
</dbReference>
<comment type="similarity">
    <text evidence="1">Belongs to the methyltransferase superfamily. LaeA methyltransferase family.</text>
</comment>
<proteinExistence type="inferred from homology"/>
<dbReference type="InterPro" id="IPR013217">
    <property type="entry name" value="Methyltransf_12"/>
</dbReference>
<dbReference type="PANTHER" id="PTHR43591">
    <property type="entry name" value="METHYLTRANSFERASE"/>
    <property type="match status" value="1"/>
</dbReference>
<dbReference type="Proteomes" id="UP000297716">
    <property type="component" value="Unassembled WGS sequence"/>
</dbReference>
<evidence type="ECO:0000256" key="1">
    <source>
        <dbReference type="ARBA" id="ARBA00038158"/>
    </source>
</evidence>
<dbReference type="InterPro" id="IPR029063">
    <property type="entry name" value="SAM-dependent_MTases_sf"/>
</dbReference>
<protein>
    <recommendedName>
        <fullName evidence="2">Methyltransferase type 12 domain-containing protein</fullName>
    </recommendedName>
</protein>
<accession>A0A4Z0YB74</accession>
<evidence type="ECO:0000259" key="2">
    <source>
        <dbReference type="Pfam" id="PF08242"/>
    </source>
</evidence>
<dbReference type="STRING" id="37992.A0A4Z0YB74"/>
<dbReference type="OrthoDB" id="417697at2759"/>
<keyword evidence="4" id="KW-1185">Reference proteome</keyword>
<dbReference type="Gene3D" id="3.40.50.150">
    <property type="entry name" value="Vaccinia Virus protein VP39"/>
    <property type="match status" value="1"/>
</dbReference>
<dbReference type="EMBL" id="SKBN01000231">
    <property type="protein sequence ID" value="TGJ80277.1"/>
    <property type="molecule type" value="Genomic_DNA"/>
</dbReference>
<dbReference type="AlphaFoldDB" id="A0A4Z0YB74"/>
<dbReference type="PANTHER" id="PTHR43591:SF50">
    <property type="entry name" value="METHYLTRANSFERASE DOMAIN-CONTAINING PROTEIN-RELATED"/>
    <property type="match status" value="1"/>
</dbReference>
<dbReference type="CDD" id="cd02440">
    <property type="entry name" value="AdoMet_MTases"/>
    <property type="match status" value="1"/>
</dbReference>
<evidence type="ECO:0000313" key="3">
    <source>
        <dbReference type="EMBL" id="TGJ80277.1"/>
    </source>
</evidence>
<gene>
    <name evidence="3" type="ORF">E0Z10_g8484</name>
</gene>
<sequence length="286" mass="31804">MTDKYADNMTRHASDAQRLDEQVDLMIENIGYILHPSIISALPKAPVIADVATGTGRFLLHARDLYPDGSFDGSDISRAAFPPPGDLPENVTLTVLDVKKPVPETLHEKYDVVNVRMLVAAMLPEDWAPAVVNLSRMLKPGGFLQWTECDVVSIKQLRGRGDSSVENIRFLQETFNTAIQEQISYGWSTLPTHMQEAGLHPIVRDIVSSDRIADTRERVTTNSIRVALAWARLMAARGTPGAMTAEEVDQLETNVQKDIESGAYLRYDIHIICGRKPSKQMTHSKL</sequence>
<comment type="caution">
    <text evidence="3">The sequence shown here is derived from an EMBL/GenBank/DDBJ whole genome shotgun (WGS) entry which is preliminary data.</text>
</comment>
<evidence type="ECO:0000313" key="4">
    <source>
        <dbReference type="Proteomes" id="UP000297716"/>
    </source>
</evidence>
<organism evidence="3 4">
    <name type="scientific">Xylaria hypoxylon</name>
    <dbReference type="NCBI Taxonomy" id="37992"/>
    <lineage>
        <taxon>Eukaryota</taxon>
        <taxon>Fungi</taxon>
        <taxon>Dikarya</taxon>
        <taxon>Ascomycota</taxon>
        <taxon>Pezizomycotina</taxon>
        <taxon>Sordariomycetes</taxon>
        <taxon>Xylariomycetidae</taxon>
        <taxon>Xylariales</taxon>
        <taxon>Xylariaceae</taxon>
        <taxon>Xylaria</taxon>
    </lineage>
</organism>
<feature type="domain" description="Methyltransferase type 12" evidence="2">
    <location>
        <begin position="50"/>
        <end position="144"/>
    </location>
</feature>
<name>A0A4Z0YB74_9PEZI</name>
<dbReference type="SUPFAM" id="SSF53335">
    <property type="entry name" value="S-adenosyl-L-methionine-dependent methyltransferases"/>
    <property type="match status" value="1"/>
</dbReference>
<reference evidence="3 4" key="1">
    <citation type="submission" date="2019-03" db="EMBL/GenBank/DDBJ databases">
        <title>Draft genome sequence of Xylaria hypoxylon DSM 108379, a ubiquitous saprotrophic-parasitic fungi on hardwood.</title>
        <authorList>
            <person name="Buettner E."/>
            <person name="Leonhardt S."/>
            <person name="Gebauer A.M."/>
            <person name="Liers C."/>
            <person name="Hofrichter M."/>
            <person name="Kellner H."/>
        </authorList>
    </citation>
    <scope>NUCLEOTIDE SEQUENCE [LARGE SCALE GENOMIC DNA]</scope>
    <source>
        <strain evidence="3 4">DSM 108379</strain>
    </source>
</reference>